<name>R0KE32_ANAPL</name>
<dbReference type="AlphaFoldDB" id="R0KE32"/>
<dbReference type="Proteomes" id="UP000296049">
    <property type="component" value="Unassembled WGS sequence"/>
</dbReference>
<sequence>MAKTKRSAHEVFRTSSLPVTVEEAADGRRGEAAVGEGEDKQALQSGKCDDNSAEDLHQTTTGRGSQGRGSLCTSVPTAAPPTFPFQIARGLEGHQLLYFMWYGKALREDRQNAARETHRAANGDSEEEERKRGGKKRKVNAACDKKAR</sequence>
<feature type="region of interest" description="Disordered" evidence="1">
    <location>
        <begin position="109"/>
        <end position="148"/>
    </location>
</feature>
<dbReference type="EMBL" id="KB742459">
    <property type="protein sequence ID" value="EOB08287.1"/>
    <property type="molecule type" value="Genomic_DNA"/>
</dbReference>
<proteinExistence type="predicted"/>
<evidence type="ECO:0000313" key="2">
    <source>
        <dbReference type="EMBL" id="EOB08287.1"/>
    </source>
</evidence>
<gene>
    <name evidence="2" type="ORF">Anapl_01472</name>
</gene>
<accession>R0KE32</accession>
<protein>
    <submittedName>
        <fullName evidence="2">Uncharacterized protein</fullName>
    </submittedName>
</protein>
<evidence type="ECO:0000256" key="1">
    <source>
        <dbReference type="SAM" id="MobiDB-lite"/>
    </source>
</evidence>
<feature type="region of interest" description="Disordered" evidence="1">
    <location>
        <begin position="1"/>
        <end position="79"/>
    </location>
</feature>
<keyword evidence="3" id="KW-1185">Reference proteome</keyword>
<feature type="compositionally biased region" description="Basic and acidic residues" evidence="1">
    <location>
        <begin position="25"/>
        <end position="57"/>
    </location>
</feature>
<reference evidence="3" key="1">
    <citation type="journal article" date="2013" name="Nat. Genet.">
        <title>The duck genome and transcriptome provide insight into an avian influenza virus reservoir species.</title>
        <authorList>
            <person name="Huang Y."/>
            <person name="Li Y."/>
            <person name="Burt D.W."/>
            <person name="Chen H."/>
            <person name="Zhang Y."/>
            <person name="Qian W."/>
            <person name="Kim H."/>
            <person name="Gan S."/>
            <person name="Zhao Y."/>
            <person name="Li J."/>
            <person name="Yi K."/>
            <person name="Feng H."/>
            <person name="Zhu P."/>
            <person name="Li B."/>
            <person name="Liu Q."/>
            <person name="Fairley S."/>
            <person name="Magor K.E."/>
            <person name="Du Z."/>
            <person name="Hu X."/>
            <person name="Goodman L."/>
            <person name="Tafer H."/>
            <person name="Vignal A."/>
            <person name="Lee T."/>
            <person name="Kim K.W."/>
            <person name="Sheng Z."/>
            <person name="An Y."/>
            <person name="Searle S."/>
            <person name="Herrero J."/>
            <person name="Groenen M.A."/>
            <person name="Crooijmans R.P."/>
            <person name="Faraut T."/>
            <person name="Cai Q."/>
            <person name="Webster R.G."/>
            <person name="Aldridge J.R."/>
            <person name="Warren W.C."/>
            <person name="Bartschat S."/>
            <person name="Kehr S."/>
            <person name="Marz M."/>
            <person name="Stadler P.F."/>
            <person name="Smith J."/>
            <person name="Kraus R.H."/>
            <person name="Zhao Y."/>
            <person name="Ren L."/>
            <person name="Fei J."/>
            <person name="Morisson M."/>
            <person name="Kaiser P."/>
            <person name="Griffin D.K."/>
            <person name="Rao M."/>
            <person name="Pitel F."/>
            <person name="Wang J."/>
            <person name="Li N."/>
        </authorList>
    </citation>
    <scope>NUCLEOTIDE SEQUENCE [LARGE SCALE GENOMIC DNA]</scope>
</reference>
<evidence type="ECO:0000313" key="3">
    <source>
        <dbReference type="Proteomes" id="UP000296049"/>
    </source>
</evidence>
<organism evidence="2 3">
    <name type="scientific">Anas platyrhynchos</name>
    <name type="common">Mallard</name>
    <name type="synonym">Anas boschas</name>
    <dbReference type="NCBI Taxonomy" id="8839"/>
    <lineage>
        <taxon>Eukaryota</taxon>
        <taxon>Metazoa</taxon>
        <taxon>Chordata</taxon>
        <taxon>Craniata</taxon>
        <taxon>Vertebrata</taxon>
        <taxon>Euteleostomi</taxon>
        <taxon>Archelosauria</taxon>
        <taxon>Archosauria</taxon>
        <taxon>Dinosauria</taxon>
        <taxon>Saurischia</taxon>
        <taxon>Theropoda</taxon>
        <taxon>Coelurosauria</taxon>
        <taxon>Aves</taxon>
        <taxon>Neognathae</taxon>
        <taxon>Galloanserae</taxon>
        <taxon>Anseriformes</taxon>
        <taxon>Anatidae</taxon>
        <taxon>Anatinae</taxon>
        <taxon>Anas</taxon>
    </lineage>
</organism>
<feature type="compositionally biased region" description="Basic and acidic residues" evidence="1">
    <location>
        <begin position="109"/>
        <end position="121"/>
    </location>
</feature>